<keyword evidence="2" id="KW-1185">Reference proteome</keyword>
<reference evidence="1" key="2">
    <citation type="submission" date="2020-11" db="EMBL/GenBank/DDBJ databases">
        <authorList>
            <person name="McCartney M.A."/>
            <person name="Auch B."/>
            <person name="Kono T."/>
            <person name="Mallez S."/>
            <person name="Becker A."/>
            <person name="Gohl D.M."/>
            <person name="Silverstein K.A.T."/>
            <person name="Koren S."/>
            <person name="Bechman K.B."/>
            <person name="Herman A."/>
            <person name="Abrahante J.E."/>
            <person name="Garbe J."/>
        </authorList>
    </citation>
    <scope>NUCLEOTIDE SEQUENCE</scope>
    <source>
        <strain evidence="1">Duluth1</strain>
        <tissue evidence="1">Whole animal</tissue>
    </source>
</reference>
<protein>
    <submittedName>
        <fullName evidence="1">Uncharacterized protein</fullName>
    </submittedName>
</protein>
<accession>A0A9D4JA70</accession>
<gene>
    <name evidence="1" type="ORF">DPMN_132527</name>
</gene>
<dbReference type="AlphaFoldDB" id="A0A9D4JA70"/>
<sequence length="109" mass="12616">MDGGNRSVVHRPDNGSWPNALALDTNTIMLYWNDAKKQNNWAHRPCDPEEQGNLLEAPGAFLRARLARRVPVCNRLVQKVRYTSKYKRWEHIRTNRSKQVCETERGSGL</sequence>
<reference evidence="1" key="1">
    <citation type="journal article" date="2019" name="bioRxiv">
        <title>The Genome of the Zebra Mussel, Dreissena polymorpha: A Resource for Invasive Species Research.</title>
        <authorList>
            <person name="McCartney M.A."/>
            <person name="Auch B."/>
            <person name="Kono T."/>
            <person name="Mallez S."/>
            <person name="Zhang Y."/>
            <person name="Obille A."/>
            <person name="Becker A."/>
            <person name="Abrahante J.E."/>
            <person name="Garbe J."/>
            <person name="Badalamenti J.P."/>
            <person name="Herman A."/>
            <person name="Mangelson H."/>
            <person name="Liachko I."/>
            <person name="Sullivan S."/>
            <person name="Sone E.D."/>
            <person name="Koren S."/>
            <person name="Silverstein K.A.T."/>
            <person name="Beckman K.B."/>
            <person name="Gohl D.M."/>
        </authorList>
    </citation>
    <scope>NUCLEOTIDE SEQUENCE</scope>
    <source>
        <strain evidence="1">Duluth1</strain>
        <tissue evidence="1">Whole animal</tissue>
    </source>
</reference>
<dbReference type="EMBL" id="JAIWYP010000006">
    <property type="protein sequence ID" value="KAH3804245.1"/>
    <property type="molecule type" value="Genomic_DNA"/>
</dbReference>
<evidence type="ECO:0000313" key="1">
    <source>
        <dbReference type="EMBL" id="KAH3804245.1"/>
    </source>
</evidence>
<comment type="caution">
    <text evidence="1">The sequence shown here is derived from an EMBL/GenBank/DDBJ whole genome shotgun (WGS) entry which is preliminary data.</text>
</comment>
<name>A0A9D4JA70_DREPO</name>
<organism evidence="1 2">
    <name type="scientific">Dreissena polymorpha</name>
    <name type="common">Zebra mussel</name>
    <name type="synonym">Mytilus polymorpha</name>
    <dbReference type="NCBI Taxonomy" id="45954"/>
    <lineage>
        <taxon>Eukaryota</taxon>
        <taxon>Metazoa</taxon>
        <taxon>Spiralia</taxon>
        <taxon>Lophotrochozoa</taxon>
        <taxon>Mollusca</taxon>
        <taxon>Bivalvia</taxon>
        <taxon>Autobranchia</taxon>
        <taxon>Heteroconchia</taxon>
        <taxon>Euheterodonta</taxon>
        <taxon>Imparidentia</taxon>
        <taxon>Neoheterodontei</taxon>
        <taxon>Myida</taxon>
        <taxon>Dreissenoidea</taxon>
        <taxon>Dreissenidae</taxon>
        <taxon>Dreissena</taxon>
    </lineage>
</organism>
<proteinExistence type="predicted"/>
<dbReference type="InterPro" id="IPR011042">
    <property type="entry name" value="6-blade_b-propeller_TolB-like"/>
</dbReference>
<dbReference type="Gene3D" id="2.120.10.30">
    <property type="entry name" value="TolB, C-terminal domain"/>
    <property type="match status" value="1"/>
</dbReference>
<dbReference type="Proteomes" id="UP000828390">
    <property type="component" value="Unassembled WGS sequence"/>
</dbReference>
<evidence type="ECO:0000313" key="2">
    <source>
        <dbReference type="Proteomes" id="UP000828390"/>
    </source>
</evidence>